<dbReference type="RefSeq" id="WP_008422113.1">
    <property type="nucleotide sequence ID" value="NZ_AOIA01000057.1"/>
</dbReference>
<proteinExistence type="predicted"/>
<dbReference type="InterPro" id="IPR036162">
    <property type="entry name" value="Resolvase-like_N_sf"/>
</dbReference>
<evidence type="ECO:0000313" key="3">
    <source>
        <dbReference type="Proteomes" id="UP000011531"/>
    </source>
</evidence>
<dbReference type="EMBL" id="AOIA01000057">
    <property type="protein sequence ID" value="ELY62535.1"/>
    <property type="molecule type" value="Genomic_DNA"/>
</dbReference>
<reference evidence="2 3" key="1">
    <citation type="journal article" date="2014" name="PLoS Genet.">
        <title>Phylogenetically driven sequencing of extremely halophilic archaea reveals strategies for static and dynamic osmo-response.</title>
        <authorList>
            <person name="Becker E.A."/>
            <person name="Seitzer P.M."/>
            <person name="Tritt A."/>
            <person name="Larsen D."/>
            <person name="Krusor M."/>
            <person name="Yao A.I."/>
            <person name="Wu D."/>
            <person name="Madern D."/>
            <person name="Eisen J.A."/>
            <person name="Darling A.E."/>
            <person name="Facciotti M.T."/>
        </authorList>
    </citation>
    <scope>NUCLEOTIDE SEQUENCE [LARGE SCALE GENOMIC DNA]</scope>
    <source>
        <strain evidence="2 3">DSM 18795</strain>
    </source>
</reference>
<keyword evidence="3" id="KW-1185">Reference proteome</keyword>
<dbReference type="Gene3D" id="3.40.50.1390">
    <property type="entry name" value="Resolvase, N-terminal catalytic domain"/>
    <property type="match status" value="1"/>
</dbReference>
<sequence length="73" mass="7689">MIGNSEGAADPGDLPGSGEVDAPTIGYVRLSQESDRSIAAQKQDIRGYCADRDLELVGILNEGTRTSGFNETC</sequence>
<name>L9XLD9_9EURY</name>
<evidence type="ECO:0000313" key="2">
    <source>
        <dbReference type="EMBL" id="ELY62535.1"/>
    </source>
</evidence>
<dbReference type="AlphaFoldDB" id="L9XLD9"/>
<dbReference type="Proteomes" id="UP000011531">
    <property type="component" value="Unassembled WGS sequence"/>
</dbReference>
<dbReference type="STRING" id="1227498.C492_08065"/>
<evidence type="ECO:0000256" key="1">
    <source>
        <dbReference type="SAM" id="MobiDB-lite"/>
    </source>
</evidence>
<accession>L9XLD9</accession>
<dbReference type="GO" id="GO:0000150">
    <property type="term" value="F:DNA strand exchange activity"/>
    <property type="evidence" value="ECO:0007669"/>
    <property type="project" value="InterPro"/>
</dbReference>
<dbReference type="GO" id="GO:0003677">
    <property type="term" value="F:DNA binding"/>
    <property type="evidence" value="ECO:0007669"/>
    <property type="project" value="InterPro"/>
</dbReference>
<dbReference type="OrthoDB" id="194716at2157"/>
<feature type="region of interest" description="Disordered" evidence="1">
    <location>
        <begin position="1"/>
        <end position="24"/>
    </location>
</feature>
<comment type="caution">
    <text evidence="2">The sequence shown here is derived from an EMBL/GenBank/DDBJ whole genome shotgun (WGS) entry which is preliminary data.</text>
</comment>
<gene>
    <name evidence="2" type="ORF">C492_08065</name>
</gene>
<protein>
    <submittedName>
        <fullName evidence="2">Resolvase domain-containing protein</fullName>
    </submittedName>
</protein>
<organism evidence="2 3">
    <name type="scientific">Natronococcus jeotgali DSM 18795</name>
    <dbReference type="NCBI Taxonomy" id="1227498"/>
    <lineage>
        <taxon>Archaea</taxon>
        <taxon>Methanobacteriati</taxon>
        <taxon>Methanobacteriota</taxon>
        <taxon>Stenosarchaea group</taxon>
        <taxon>Halobacteria</taxon>
        <taxon>Halobacteriales</taxon>
        <taxon>Natrialbaceae</taxon>
        <taxon>Natronococcus</taxon>
    </lineage>
</organism>